<dbReference type="PANTHER" id="PTHR48078">
    <property type="entry name" value="THREONINE DEHYDRATASE, MITOCHONDRIAL-RELATED"/>
    <property type="match status" value="1"/>
</dbReference>
<gene>
    <name evidence="14" type="ORF">BXT84_12055</name>
</gene>
<feature type="domain" description="Tryptophan synthase beta chain-like PALP" evidence="13">
    <location>
        <begin position="21"/>
        <end position="306"/>
    </location>
</feature>
<evidence type="ECO:0000313" key="15">
    <source>
        <dbReference type="Proteomes" id="UP000325292"/>
    </source>
</evidence>
<evidence type="ECO:0000313" key="14">
    <source>
        <dbReference type="EMBL" id="AUW94587.1"/>
    </source>
</evidence>
<dbReference type="EMBL" id="CP019454">
    <property type="protein sequence ID" value="AUW94587.1"/>
    <property type="molecule type" value="Genomic_DNA"/>
</dbReference>
<comment type="similarity">
    <text evidence="4">Belongs to the threonine synthase family.</text>
</comment>
<keyword evidence="8" id="KW-0791">Threonine biosynthesis</keyword>
<comment type="function">
    <text evidence="2">Catalyzes the gamma-elimination of phosphate from L-phosphohomoserine and the beta-addition of water to produce L-threonine.</text>
</comment>
<evidence type="ECO:0000256" key="6">
    <source>
        <dbReference type="ARBA" id="ARBA00018679"/>
    </source>
</evidence>
<dbReference type="Proteomes" id="UP000325292">
    <property type="component" value="Chromosome"/>
</dbReference>
<comment type="pathway">
    <text evidence="3">Amino-acid biosynthesis; L-threonine biosynthesis; L-threonine from L-aspartate: step 5/5.</text>
</comment>
<dbReference type="EC" id="4.2.3.1" evidence="5 12"/>
<dbReference type="InterPro" id="IPR001926">
    <property type="entry name" value="TrpB-like_PALP"/>
</dbReference>
<dbReference type="Pfam" id="PF00291">
    <property type="entry name" value="PALP"/>
    <property type="match status" value="1"/>
</dbReference>
<dbReference type="Gene3D" id="3.40.50.1100">
    <property type="match status" value="2"/>
</dbReference>
<evidence type="ECO:0000256" key="2">
    <source>
        <dbReference type="ARBA" id="ARBA00003648"/>
    </source>
</evidence>
<dbReference type="InterPro" id="IPR050147">
    <property type="entry name" value="Ser/Thr_Dehydratase"/>
</dbReference>
<evidence type="ECO:0000256" key="9">
    <source>
        <dbReference type="ARBA" id="ARBA00022898"/>
    </source>
</evidence>
<dbReference type="NCBIfam" id="TIGR00260">
    <property type="entry name" value="thrC"/>
    <property type="match status" value="1"/>
</dbReference>
<evidence type="ECO:0000256" key="3">
    <source>
        <dbReference type="ARBA" id="ARBA00004979"/>
    </source>
</evidence>
<accession>A0ABN5H1I2</accession>
<dbReference type="PANTHER" id="PTHR48078:SF6">
    <property type="entry name" value="L-THREONINE DEHYDRATASE CATABOLIC TDCB"/>
    <property type="match status" value="1"/>
</dbReference>
<evidence type="ECO:0000256" key="4">
    <source>
        <dbReference type="ARBA" id="ARBA00005517"/>
    </source>
</evidence>
<evidence type="ECO:0000256" key="7">
    <source>
        <dbReference type="ARBA" id="ARBA00022605"/>
    </source>
</evidence>
<evidence type="ECO:0000256" key="8">
    <source>
        <dbReference type="ARBA" id="ARBA00022697"/>
    </source>
</evidence>
<evidence type="ECO:0000256" key="10">
    <source>
        <dbReference type="ARBA" id="ARBA00023239"/>
    </source>
</evidence>
<dbReference type="CDD" id="cd01563">
    <property type="entry name" value="Thr-synth_1"/>
    <property type="match status" value="1"/>
</dbReference>
<comment type="cofactor">
    <cofactor evidence="1">
        <name>pyridoxal 5'-phosphate</name>
        <dbReference type="ChEBI" id="CHEBI:597326"/>
    </cofactor>
</comment>
<dbReference type="InterPro" id="IPR000634">
    <property type="entry name" value="Ser/Thr_deHydtase_PyrdxlP-BS"/>
</dbReference>
<organism evidence="14 15">
    <name type="scientific">Sulfobacillus thermotolerans</name>
    <dbReference type="NCBI Taxonomy" id="338644"/>
    <lineage>
        <taxon>Bacteria</taxon>
        <taxon>Bacillati</taxon>
        <taxon>Bacillota</taxon>
        <taxon>Clostridia</taxon>
        <taxon>Eubacteriales</taxon>
        <taxon>Clostridiales Family XVII. Incertae Sedis</taxon>
        <taxon>Sulfobacillus</taxon>
    </lineage>
</organism>
<dbReference type="PROSITE" id="PS00165">
    <property type="entry name" value="DEHYDRATASE_SER_THR"/>
    <property type="match status" value="1"/>
</dbReference>
<evidence type="ECO:0000259" key="13">
    <source>
        <dbReference type="Pfam" id="PF00291"/>
    </source>
</evidence>
<name>A0ABN5H1I2_9FIRM</name>
<dbReference type="InterPro" id="IPR026260">
    <property type="entry name" value="Thr_Synthase_bac/arc"/>
</dbReference>
<evidence type="ECO:0000256" key="5">
    <source>
        <dbReference type="ARBA" id="ARBA00013028"/>
    </source>
</evidence>
<comment type="catalytic activity">
    <reaction evidence="11">
        <text>O-phospho-L-homoserine + H2O = L-threonine + phosphate</text>
        <dbReference type="Rhea" id="RHEA:10840"/>
        <dbReference type="ChEBI" id="CHEBI:15377"/>
        <dbReference type="ChEBI" id="CHEBI:43474"/>
        <dbReference type="ChEBI" id="CHEBI:57590"/>
        <dbReference type="ChEBI" id="CHEBI:57926"/>
        <dbReference type="EC" id="4.2.3.1"/>
    </reaction>
</comment>
<keyword evidence="15" id="KW-1185">Reference proteome</keyword>
<evidence type="ECO:0000256" key="1">
    <source>
        <dbReference type="ARBA" id="ARBA00001933"/>
    </source>
</evidence>
<dbReference type="InterPro" id="IPR004450">
    <property type="entry name" value="Thr_synthase-like"/>
</dbReference>
<dbReference type="InterPro" id="IPR036052">
    <property type="entry name" value="TrpB-like_PALP_sf"/>
</dbReference>
<reference evidence="14 15" key="1">
    <citation type="journal article" date="2019" name="Sci. Rep.">
        <title>Sulfobacillus thermotolerans: new insights into resistance and metabolic capacities of acidophilic chemolithotrophs.</title>
        <authorList>
            <person name="Panyushkina A.E."/>
            <person name="Babenko V.V."/>
            <person name="Nikitina A.S."/>
            <person name="Selezneva O.V."/>
            <person name="Tsaplina I.A."/>
            <person name="Letarova M.A."/>
            <person name="Kostryukova E.S."/>
            <person name="Letarov A.V."/>
        </authorList>
    </citation>
    <scope>NUCLEOTIDE SEQUENCE [LARGE SCALE GENOMIC DNA]</scope>
    <source>
        <strain evidence="14 15">Kr1</strain>
    </source>
</reference>
<keyword evidence="7" id="KW-0028">Amino-acid biosynthesis</keyword>
<dbReference type="SUPFAM" id="SSF53686">
    <property type="entry name" value="Tryptophan synthase beta subunit-like PLP-dependent enzymes"/>
    <property type="match status" value="1"/>
</dbReference>
<evidence type="ECO:0000256" key="11">
    <source>
        <dbReference type="ARBA" id="ARBA00049144"/>
    </source>
</evidence>
<sequence>MNKGLIHRYHPWLGLPDLTPVTLGEGSTPMVHWADWGPHHIWLKLEGCNPTGSFKDRGMTVAVSQAKYEGATAVICASTGNTAASAAAYAGRGGLKAFVVVPHGQVALQKMIQASAYGAIILAVEGNFDQALSAVRHVAESEQWIALVNSVNPWRLRGQETGAYEILDDLGHAPAGFVLPVGNAGNISAYFHGFRRRGEGLPQMFGIQAQGADPLVQGHDLDNVSTVASAIRIGKPASAHLAREAVATTRGQFRSVSDDAILQAQKELAHGGVFVEPASAAAYAGLKMLYQEGRLPEGDIVAILTGNGLKDSATAGLWAAVEPQVVSSNELLTAIADLMTP</sequence>
<proteinExistence type="inferred from homology"/>
<evidence type="ECO:0000256" key="12">
    <source>
        <dbReference type="NCBIfam" id="TIGR00260"/>
    </source>
</evidence>
<keyword evidence="9" id="KW-0663">Pyridoxal phosphate</keyword>
<keyword evidence="10" id="KW-0456">Lyase</keyword>
<protein>
    <recommendedName>
        <fullName evidence="6 12">Threonine synthase</fullName>
        <ecNumber evidence="5 12">4.2.3.1</ecNumber>
    </recommendedName>
</protein>
<dbReference type="PIRSF" id="PIRSF038945">
    <property type="entry name" value="Thr_synthase"/>
    <property type="match status" value="1"/>
</dbReference>